<gene>
    <name evidence="2" type="ORF">GsuE55_37850</name>
</gene>
<evidence type="ECO:0000313" key="2">
    <source>
        <dbReference type="EMBL" id="BBW98952.1"/>
    </source>
</evidence>
<evidence type="ECO:0000313" key="3">
    <source>
        <dbReference type="Proteomes" id="UP000501421"/>
    </source>
</evidence>
<keyword evidence="3" id="KW-1185">Reference proteome</keyword>
<sequence>METVFAISVFLVFFFLALGFFTYIYPYTVLQRDVHVLGTVAARQGGLTQEDIDQFQERLARYPFLGRSDQVQVSVYVNGSLQDPASVTPLGEEGGHYVTRESKDLMDIEVRVPASGTLLRAVAKFFGVEGVSDEYVFWETVVSYRN</sequence>
<keyword evidence="1" id="KW-0812">Transmembrane</keyword>
<dbReference type="EMBL" id="AP022558">
    <property type="protein sequence ID" value="BBW98952.1"/>
    <property type="molecule type" value="Genomic_DNA"/>
</dbReference>
<evidence type="ECO:0000256" key="1">
    <source>
        <dbReference type="SAM" id="Phobius"/>
    </source>
</evidence>
<dbReference type="Proteomes" id="UP000501421">
    <property type="component" value="Plasmid pGspE55-1"/>
</dbReference>
<accession>A0A679FQM1</accession>
<dbReference type="AlphaFoldDB" id="A0A679FQM1"/>
<keyword evidence="1" id="KW-0472">Membrane</keyword>
<proteinExistence type="predicted"/>
<name>A0A679FQM1_9BACL</name>
<geneLocation type="plasmid" evidence="2 3">
    <name>pGspE55-1</name>
</geneLocation>
<feature type="transmembrane region" description="Helical" evidence="1">
    <location>
        <begin position="6"/>
        <end position="25"/>
    </location>
</feature>
<keyword evidence="1" id="KW-1133">Transmembrane helix</keyword>
<keyword evidence="2" id="KW-0614">Plasmid</keyword>
<reference evidence="3" key="1">
    <citation type="journal article" date="2020" name="Microbiol. Resour. Announc.">
        <title>Complete Genome Sequence of Geobacillus sp. Strain E55-1, Isolated from Mine Geyser in Japan.</title>
        <authorList>
            <person name="Miyazaki K."/>
            <person name="Hase E."/>
            <person name="Tokito N."/>
        </authorList>
    </citation>
    <scope>NUCLEOTIDE SEQUENCE [LARGE SCALE GENOMIC DNA]</scope>
    <source>
        <strain evidence="3">E55-1</strain>
        <plasmid evidence="3">pGspE55-1</plasmid>
    </source>
</reference>
<organism evidence="2 3">
    <name type="scientific">Geobacillus subterraneus</name>
    <dbReference type="NCBI Taxonomy" id="129338"/>
    <lineage>
        <taxon>Bacteria</taxon>
        <taxon>Bacillati</taxon>
        <taxon>Bacillota</taxon>
        <taxon>Bacilli</taxon>
        <taxon>Bacillales</taxon>
        <taxon>Anoxybacillaceae</taxon>
        <taxon>Geobacillus</taxon>
    </lineage>
</organism>
<protein>
    <submittedName>
        <fullName evidence="2">Uncharacterized protein</fullName>
    </submittedName>
</protein>